<dbReference type="Gene3D" id="2.60.40.2810">
    <property type="match status" value="5"/>
</dbReference>
<feature type="domain" description="Cadherin-like" evidence="2">
    <location>
        <begin position="998"/>
        <end position="1092"/>
    </location>
</feature>
<evidence type="ECO:0000259" key="2">
    <source>
        <dbReference type="Pfam" id="PF17892"/>
    </source>
</evidence>
<evidence type="ECO:0000313" key="4">
    <source>
        <dbReference type="Proteomes" id="UP001141629"/>
    </source>
</evidence>
<reference evidence="3" key="2">
    <citation type="journal article" date="2022" name="BMC Genomics">
        <title>Comparative genome analysis of mycobacteria focusing on tRNA and non-coding RNA.</title>
        <authorList>
            <person name="Behra P.R.K."/>
            <person name="Pettersson B.M.F."/>
            <person name="Ramesh M."/>
            <person name="Das S."/>
            <person name="Dasgupta S."/>
            <person name="Kirsebom L.A."/>
        </authorList>
    </citation>
    <scope>NUCLEOTIDE SEQUENCE</scope>
    <source>
        <strain evidence="3">DSM 44838</strain>
    </source>
</reference>
<protein>
    <submittedName>
        <fullName evidence="3">Tandem-95 repeat protein</fullName>
    </submittedName>
</protein>
<dbReference type="AlphaFoldDB" id="A0A9X2YWX9"/>
<dbReference type="Pfam" id="PF17963">
    <property type="entry name" value="Big_9"/>
    <property type="match status" value="9"/>
</dbReference>
<dbReference type="EMBL" id="JACKVK010000001">
    <property type="protein sequence ID" value="MCV7419201.1"/>
    <property type="molecule type" value="Genomic_DNA"/>
</dbReference>
<dbReference type="PANTHER" id="PTHR34720:SF9">
    <property type="entry name" value="BLR4714 PROTEIN"/>
    <property type="match status" value="1"/>
</dbReference>
<organism evidence="3 4">
    <name type="scientific">Mycobacterium yunnanensis</name>
    <dbReference type="NCBI Taxonomy" id="368477"/>
    <lineage>
        <taxon>Bacteria</taxon>
        <taxon>Bacillati</taxon>
        <taxon>Actinomycetota</taxon>
        <taxon>Actinomycetes</taxon>
        <taxon>Mycobacteriales</taxon>
        <taxon>Mycobacteriaceae</taxon>
        <taxon>Mycobacterium</taxon>
    </lineage>
</organism>
<comment type="caution">
    <text evidence="3">The sequence shown here is derived from an EMBL/GenBank/DDBJ whole genome shotgun (WGS) entry which is preliminary data.</text>
</comment>
<name>A0A9X2YWX9_9MYCO</name>
<dbReference type="RefSeq" id="WP_263993943.1">
    <property type="nucleotide sequence ID" value="NZ_JACKVK010000001.1"/>
</dbReference>
<dbReference type="InterPro" id="IPR041690">
    <property type="entry name" value="Cadherin_5"/>
</dbReference>
<proteinExistence type="predicted"/>
<gene>
    <name evidence="3" type="ORF">H7K45_01480</name>
</gene>
<evidence type="ECO:0000259" key="1">
    <source>
        <dbReference type="Pfam" id="PF17803"/>
    </source>
</evidence>
<dbReference type="NCBIfam" id="NF012211">
    <property type="entry name" value="tand_rpt_95"/>
    <property type="match status" value="11"/>
</dbReference>
<sequence length="1186" mass="121377">MSIVSTLVNAFLTPIFGNPASPAQPPLLWAVLGWVRREFQRTFVNSTPTAPSQNLTISLALPNAVSAPVAFGAVDPDGDALTYTVPARGAIGGPAHGIVTVDQATGTFTYDPDDAYALTGGTDTFTYTVSDAGARPNFLGIPLSWSPSTATGTVALTLNRVNVAPVVNGDTRTTSEDTSITIAVLGNDTDANGNTLTVTGVGPASHGTTTFTASGVTYTPNANFDGTDSFSYTASDGSLTGTATVTVTVTPVDDPPVAVNDSATVTEDSGSTSIDVLANDTDIDAGPKTITGVTQPTNGSVTFTGTTLSYTPNANFNGTDAFSYTLNGGSAATVTMTVTAVNDAPVAADQSVTLLEDTTIRVDPLVGAVDVDGDVVRWAQTENADIGVTDMVYLGRWYIVYTPPANYSGPATIRYKVWDGQDVSDYATVTFTVTPVDDPPIAVNDAATVTEDSGSTSIDVLANDTDVDAGPKTITGVTQPAGGVVTFTGTTLSYTPKANFNGTDTFTYTLNGGSAATVTMTVTPVTDPTVAVDDTATVVEDTPTAINVLDNDTNVDGVLMNITAVTQPANGTVTIIGTTVSYTPNTNYNGTDSFTYTLNGDSTATVRITVTPVNDAPVPGSQIYTTSAGTPVTIYLYAGATDAEGDPIRWSFIGFPYNGTQVLGDYSLGLVTYTPNPGFVGTDSFQYRIRDNSDAGTFATVTINVIGGARPVAVNDTATVAEGGTTTVAVTTNDTDADGTVDTTTVVITRQPTAGTATVNANGSITYANNGTEARTDSFAYTVKDDTGALSNEATVSITVTPVNDAPIALNDAATVAEGGTTAIAVTANDTDADGTVDTTTIVITRQPTYGTATVNSNGTITYVNNGSEARTDSLGYKVKDDTGALSNEATVSITVTPVNDAPIVGNDSYTVVANGTLVISAPGLLANDTDPDGNPLAITAAFAPQHGTLSGVFSSGGFTYRPDAGYVGTDSFRYTVGDGTTTSEGTVTITVTADANNVAPVGNSDSYTIAEDTVLTVNGPGLLANDTDADGQTLSVVSIGTPPTRGSLELRSDGSFTYSPGPNLNGTDTFTYKASDGAAETAFTTVTINVTAVNDVPAVNNDTIPFPKDTSGAYSLLNRVSDADGDTLTASLVTSTQHGTLQFLASQFAFVYTPTVGFVGTDSFTYKVNDGKVDSAVATVTLVVS</sequence>
<evidence type="ECO:0000313" key="3">
    <source>
        <dbReference type="EMBL" id="MCV7419201.1"/>
    </source>
</evidence>
<keyword evidence="4" id="KW-1185">Reference proteome</keyword>
<reference evidence="3" key="1">
    <citation type="submission" date="2020-07" db="EMBL/GenBank/DDBJ databases">
        <authorList>
            <person name="Pettersson B.M.F."/>
            <person name="Behra P.R.K."/>
            <person name="Ramesh M."/>
            <person name="Das S."/>
            <person name="Dasgupta S."/>
            <person name="Kirsebom L.A."/>
        </authorList>
    </citation>
    <scope>NUCLEOTIDE SEQUENCE</scope>
    <source>
        <strain evidence="3">DSM 44838</strain>
    </source>
</reference>
<dbReference type="Pfam" id="PF17892">
    <property type="entry name" value="Cadherin_5"/>
    <property type="match status" value="1"/>
</dbReference>
<feature type="domain" description="RapA2 cadherin-like" evidence="1">
    <location>
        <begin position="794"/>
        <end position="863"/>
    </location>
</feature>
<dbReference type="Pfam" id="PF17803">
    <property type="entry name" value="Cadherin_4"/>
    <property type="match status" value="1"/>
</dbReference>
<dbReference type="InterPro" id="IPR040853">
    <property type="entry name" value="RapA2_cadherin-like"/>
</dbReference>
<dbReference type="Gene3D" id="2.60.40.3440">
    <property type="match status" value="6"/>
</dbReference>
<dbReference type="Proteomes" id="UP001141629">
    <property type="component" value="Unassembled WGS sequence"/>
</dbReference>
<accession>A0A9X2YWX9</accession>
<dbReference type="PANTHER" id="PTHR34720">
    <property type="entry name" value="MICROCYSTIN DEPENDENT PROTEIN"/>
    <property type="match status" value="1"/>
</dbReference>